<evidence type="ECO:0000313" key="4">
    <source>
        <dbReference type="Proteomes" id="UP000694892"/>
    </source>
</evidence>
<dbReference type="AlphaFoldDB" id="A0A974CPL1"/>
<feature type="transmembrane region" description="Helical" evidence="1">
    <location>
        <begin position="52"/>
        <end position="75"/>
    </location>
</feature>
<name>A0A974CPL1_XENLA</name>
<organism evidence="3 4">
    <name type="scientific">Xenopus laevis</name>
    <name type="common">African clawed frog</name>
    <dbReference type="NCBI Taxonomy" id="8355"/>
    <lineage>
        <taxon>Eukaryota</taxon>
        <taxon>Metazoa</taxon>
        <taxon>Chordata</taxon>
        <taxon>Craniata</taxon>
        <taxon>Vertebrata</taxon>
        <taxon>Euteleostomi</taxon>
        <taxon>Amphibia</taxon>
        <taxon>Batrachia</taxon>
        <taxon>Anura</taxon>
        <taxon>Pipoidea</taxon>
        <taxon>Pipidae</taxon>
        <taxon>Xenopodinae</taxon>
        <taxon>Xenopus</taxon>
        <taxon>Xenopus</taxon>
    </lineage>
</organism>
<dbReference type="Proteomes" id="UP000694892">
    <property type="component" value="Chromosome 6L"/>
</dbReference>
<reference evidence="4" key="1">
    <citation type="journal article" date="2016" name="Nature">
        <title>Genome evolution in the allotetraploid frog Xenopus laevis.</title>
        <authorList>
            <person name="Session A.M."/>
            <person name="Uno Y."/>
            <person name="Kwon T."/>
            <person name="Chapman J.A."/>
            <person name="Toyoda A."/>
            <person name="Takahashi S."/>
            <person name="Fukui A."/>
            <person name="Hikosaka A."/>
            <person name="Suzuki A."/>
            <person name="Kondo M."/>
            <person name="van Heeringen S.J."/>
            <person name="Quigley I."/>
            <person name="Heinz S."/>
            <person name="Ogino H."/>
            <person name="Ochi H."/>
            <person name="Hellsten U."/>
            <person name="Lyons J.B."/>
            <person name="Simakov O."/>
            <person name="Putnam N."/>
            <person name="Stites J."/>
            <person name="Kuroki Y."/>
            <person name="Tanaka T."/>
            <person name="Michiue T."/>
            <person name="Watanabe M."/>
            <person name="Bogdanovic O."/>
            <person name="Lister R."/>
            <person name="Georgiou G."/>
            <person name="Paranjpe S.S."/>
            <person name="van Kruijsbergen I."/>
            <person name="Shu S."/>
            <person name="Carlson J."/>
            <person name="Kinoshita T."/>
            <person name="Ohta Y."/>
            <person name="Mawaribuchi S."/>
            <person name="Jenkins J."/>
            <person name="Grimwood J."/>
            <person name="Schmutz J."/>
            <person name="Mitros T."/>
            <person name="Mozaffari S.V."/>
            <person name="Suzuki Y."/>
            <person name="Haramoto Y."/>
            <person name="Yamamoto T.S."/>
            <person name="Takagi C."/>
            <person name="Heald R."/>
            <person name="Miller K."/>
            <person name="Haudenschild C."/>
            <person name="Kitzman J."/>
            <person name="Nakayama T."/>
            <person name="Izutsu Y."/>
            <person name="Robert J."/>
            <person name="Fortriede J."/>
            <person name="Burns K."/>
            <person name="Lotay V."/>
            <person name="Karimi K."/>
            <person name="Yasuoka Y."/>
            <person name="Dichmann D.S."/>
            <person name="Flajnik M.F."/>
            <person name="Houston D.W."/>
            <person name="Shendure J."/>
            <person name="DuPasquier L."/>
            <person name="Vize P.D."/>
            <person name="Zorn A.M."/>
            <person name="Ito M."/>
            <person name="Marcotte E.M."/>
            <person name="Wallingford J.B."/>
            <person name="Ito Y."/>
            <person name="Asashima M."/>
            <person name="Ueno N."/>
            <person name="Matsuda Y."/>
            <person name="Veenstra G.J."/>
            <person name="Fujiyama A."/>
            <person name="Harland R.M."/>
            <person name="Taira M."/>
            <person name="Rokhsar D.S."/>
        </authorList>
    </citation>
    <scope>NUCLEOTIDE SEQUENCE [LARGE SCALE GENOMIC DNA]</scope>
    <source>
        <strain evidence="4">J</strain>
    </source>
</reference>
<keyword evidence="1" id="KW-0812">Transmembrane</keyword>
<sequence>MSVAGLVLGSLISPLTSGLQDPVQRFKTTRRKPISWFSPYIYSLEPLTMYRFISRMCLFMCVYFMCVIKALLFVINISSLIIYSKEPLHFYGAALLP</sequence>
<feature type="chain" id="PRO_5037110189" evidence="2">
    <location>
        <begin position="19"/>
        <end position="97"/>
    </location>
</feature>
<feature type="signal peptide" evidence="2">
    <location>
        <begin position="1"/>
        <end position="18"/>
    </location>
</feature>
<gene>
    <name evidence="3" type="ORF">XELAEV_18032427mg</name>
</gene>
<keyword evidence="1" id="KW-0472">Membrane</keyword>
<feature type="non-terminal residue" evidence="3">
    <location>
        <position position="97"/>
    </location>
</feature>
<protein>
    <submittedName>
        <fullName evidence="3">Uncharacterized protein</fullName>
    </submittedName>
</protein>
<evidence type="ECO:0000256" key="1">
    <source>
        <dbReference type="SAM" id="Phobius"/>
    </source>
</evidence>
<proteinExistence type="predicted"/>
<evidence type="ECO:0000313" key="3">
    <source>
        <dbReference type="EMBL" id="OCT77229.1"/>
    </source>
</evidence>
<keyword evidence="2" id="KW-0732">Signal</keyword>
<dbReference type="EMBL" id="CM004476">
    <property type="protein sequence ID" value="OCT77229.1"/>
    <property type="molecule type" value="Genomic_DNA"/>
</dbReference>
<accession>A0A974CPL1</accession>
<evidence type="ECO:0000256" key="2">
    <source>
        <dbReference type="SAM" id="SignalP"/>
    </source>
</evidence>
<keyword evidence="1" id="KW-1133">Transmembrane helix</keyword>